<dbReference type="Proteomes" id="UP000236732">
    <property type="component" value="Unassembled WGS sequence"/>
</dbReference>
<sequence length="112" mass="12470">MSELVQGNAEVLVRAGMLDVVIPVIDSYERGEACPTDDVVAEIDVRLQRIIDREPRDRLDYLEALAARIGLRWRGNETKGEQEDLAAQLGATPEDYAAAKRIGGIYRDMGLR</sequence>
<evidence type="ECO:0000313" key="2">
    <source>
        <dbReference type="Proteomes" id="UP000236732"/>
    </source>
</evidence>
<keyword evidence="2" id="KW-1185">Reference proteome</keyword>
<proteinExistence type="predicted"/>
<protein>
    <submittedName>
        <fullName evidence="1">Uncharacterized protein</fullName>
    </submittedName>
</protein>
<evidence type="ECO:0000313" key="1">
    <source>
        <dbReference type="EMBL" id="SEH01946.1"/>
    </source>
</evidence>
<accession>A0A1H6EY98</accession>
<name>A0A1H6EY98_9ACTN</name>
<reference evidence="1 2" key="1">
    <citation type="submission" date="2016-10" db="EMBL/GenBank/DDBJ databases">
        <authorList>
            <person name="de Groot N.N."/>
        </authorList>
    </citation>
    <scope>NUCLEOTIDE SEQUENCE [LARGE SCALE GENOMIC DNA]</scope>
    <source>
        <strain evidence="1 2">CGMCC 4.7037</strain>
    </source>
</reference>
<gene>
    <name evidence="1" type="ORF">SAMN05444920_1232</name>
</gene>
<dbReference type="EMBL" id="FNVT01000023">
    <property type="protein sequence ID" value="SEH01946.1"/>
    <property type="molecule type" value="Genomic_DNA"/>
</dbReference>
<dbReference type="AlphaFoldDB" id="A0A1H6EY98"/>
<organism evidence="1 2">
    <name type="scientific">Nonomuraea solani</name>
    <dbReference type="NCBI Taxonomy" id="1144553"/>
    <lineage>
        <taxon>Bacteria</taxon>
        <taxon>Bacillati</taxon>
        <taxon>Actinomycetota</taxon>
        <taxon>Actinomycetes</taxon>
        <taxon>Streptosporangiales</taxon>
        <taxon>Streptosporangiaceae</taxon>
        <taxon>Nonomuraea</taxon>
    </lineage>
</organism>
<dbReference type="OrthoDB" id="4217458at2"/>
<dbReference type="RefSeq" id="WP_103963027.1">
    <property type="nucleotide sequence ID" value="NZ_FNVT01000023.1"/>
</dbReference>